<name>A0A7S3D5E2_9EUKA</name>
<evidence type="ECO:0000313" key="3">
    <source>
        <dbReference type="EMBL" id="CAE0246496.1"/>
    </source>
</evidence>
<evidence type="ECO:0000256" key="2">
    <source>
        <dbReference type="SAM" id="MobiDB-lite"/>
    </source>
</evidence>
<evidence type="ECO:0000256" key="1">
    <source>
        <dbReference type="SAM" id="Coils"/>
    </source>
</evidence>
<feature type="region of interest" description="Disordered" evidence="2">
    <location>
        <begin position="318"/>
        <end position="342"/>
    </location>
</feature>
<organism evidence="3">
    <name type="scientific">Palpitomonas bilix</name>
    <dbReference type="NCBI Taxonomy" id="652834"/>
    <lineage>
        <taxon>Eukaryota</taxon>
        <taxon>Eukaryota incertae sedis</taxon>
    </lineage>
</organism>
<proteinExistence type="predicted"/>
<gene>
    <name evidence="3" type="ORF">PBIL07802_LOCUS8679</name>
</gene>
<dbReference type="EMBL" id="HBIB01013164">
    <property type="protein sequence ID" value="CAE0246496.1"/>
    <property type="molecule type" value="Transcribed_RNA"/>
</dbReference>
<feature type="coiled-coil region" evidence="1">
    <location>
        <begin position="107"/>
        <end position="134"/>
    </location>
</feature>
<dbReference type="AlphaFoldDB" id="A0A7S3D5E2"/>
<reference evidence="3" key="1">
    <citation type="submission" date="2021-01" db="EMBL/GenBank/DDBJ databases">
        <authorList>
            <person name="Corre E."/>
            <person name="Pelletier E."/>
            <person name="Niang G."/>
            <person name="Scheremetjew M."/>
            <person name="Finn R."/>
            <person name="Kale V."/>
            <person name="Holt S."/>
            <person name="Cochrane G."/>
            <person name="Meng A."/>
            <person name="Brown T."/>
            <person name="Cohen L."/>
        </authorList>
    </citation>
    <scope>NUCLEOTIDE SEQUENCE</scope>
    <source>
        <strain evidence="3">NIES-2562</strain>
    </source>
</reference>
<accession>A0A7S3D5E2</accession>
<feature type="coiled-coil region" evidence="1">
    <location>
        <begin position="200"/>
        <end position="241"/>
    </location>
</feature>
<protein>
    <submittedName>
        <fullName evidence="3">Uncharacterized protein</fullName>
    </submittedName>
</protein>
<feature type="region of interest" description="Disordered" evidence="2">
    <location>
        <begin position="145"/>
        <end position="164"/>
    </location>
</feature>
<sequence length="428" mass="46848">MVLDVTYFGPTQTCCEHNVRAKENNEETLRIRRHLDSKHIPSHRVAPPPCTSGISVRGGISLSPSPSLSDIIEVCKHWTNKGAGRYDAQSLASRCLYHLGKEVMEIVEELHTVMTAKEERMRMLEKEVEHWQKQAMGVATSAFASMKGSKSGGGEAKTTQYKNGEQQNKRAPACTACAQRVYEYCRQFEAAVDEAHRVQKESRRAEVRRMNEELAQVAAEREEMRKKAQHYKHLNEELTNRLASVHQACGSAGIVLPSDSANDEGGEGESVGAFAHPSTAYSIQCTSSAQVSAEAAPSIVPYMNPSLPTSTQSTFMFSSSAKGETRGSRPRSAAAPSSRPLTATVRTPAQLKQALSEAEGQISQMSIMEAVLKGKVRDLEAELRNVRSSTSLSMSSSRGEVANLQERVRQLERELAIASVSRGAGRLL</sequence>
<feature type="compositionally biased region" description="Low complexity" evidence="2">
    <location>
        <begin position="330"/>
        <end position="340"/>
    </location>
</feature>
<keyword evidence="1" id="KW-0175">Coiled coil</keyword>
<feature type="coiled-coil region" evidence="1">
    <location>
        <begin position="394"/>
        <end position="421"/>
    </location>
</feature>